<protein>
    <submittedName>
        <fullName evidence="1">Uncharacterized protein</fullName>
    </submittedName>
</protein>
<proteinExistence type="predicted"/>
<gene>
    <name evidence="1" type="ORF">ABXS70_18310</name>
</gene>
<dbReference type="EMBL" id="CP159992">
    <property type="protein sequence ID" value="XCP93182.1"/>
    <property type="molecule type" value="Genomic_DNA"/>
</dbReference>
<dbReference type="AlphaFoldDB" id="A0AAU8N721"/>
<sequence>MLDTSEQQYVHSVDAATWIGCYGLIGISGIVDQIAQALLA</sequence>
<accession>A0AAU8N721</accession>
<dbReference type="RefSeq" id="WP_366289769.1">
    <property type="nucleotide sequence ID" value="NZ_CP159992.1"/>
</dbReference>
<reference evidence="1" key="1">
    <citation type="submission" date="2024-05" db="EMBL/GenBank/DDBJ databases">
        <title>Draft genome assemblies of 36 bacteria isolated from hibernating arctic ground squirrels.</title>
        <authorList>
            <person name="McKee H."/>
            <person name="Mullen L."/>
            <person name="Drown D.M."/>
            <person name="Duddleston K.N."/>
        </authorList>
    </citation>
    <scope>NUCLEOTIDE SEQUENCE</scope>
    <source>
        <strain evidence="1">AN1007</strain>
    </source>
</reference>
<evidence type="ECO:0000313" key="1">
    <source>
        <dbReference type="EMBL" id="XCP93182.1"/>
    </source>
</evidence>
<name>A0AAU8N721_9BACL</name>
<organism evidence="1">
    <name type="scientific">Paenibacillus sp. AN1007</name>
    <dbReference type="NCBI Taxonomy" id="3151385"/>
    <lineage>
        <taxon>Bacteria</taxon>
        <taxon>Bacillati</taxon>
        <taxon>Bacillota</taxon>
        <taxon>Bacilli</taxon>
        <taxon>Bacillales</taxon>
        <taxon>Paenibacillaceae</taxon>
        <taxon>Paenibacillus</taxon>
    </lineage>
</organism>